<evidence type="ECO:0000313" key="3">
    <source>
        <dbReference type="Proteomes" id="UP001168990"/>
    </source>
</evidence>
<sequence>MGRLNIIFGLFFVCLKLLSIRADDSCDESKCPGPIAYYESLGCLPVRKKPEDCCAYKYNCTEVESRSLDKCYVNNHSYDLGEKLKDEDANPCDIGCTCLMSYTDIAAFNCAIVDCFQGPAKPGCYRKNSPSNCCPGEEVCPENPEDRATCVVDGKAYKDGEYFNDPSDPDKNCICQPGYEGKNVEPFCVTPKHPYCQPDFRHRDDVVNNCAPVYYSSQSPQTSCSVFSRCQNNNDTIITNQDKSSQQDNDVICKFGTLIMHHGDKLNQATDYSSVCVKCVCEVGPVPTCQRLPDDKCDVTNHPPFNSFD</sequence>
<feature type="signal peptide" evidence="1">
    <location>
        <begin position="1"/>
        <end position="22"/>
    </location>
</feature>
<gene>
    <name evidence="2" type="ORF">PV328_002100</name>
</gene>
<keyword evidence="3" id="KW-1185">Reference proteome</keyword>
<dbReference type="AlphaFoldDB" id="A0AA39KYA5"/>
<dbReference type="Proteomes" id="UP001168990">
    <property type="component" value="Unassembled WGS sequence"/>
</dbReference>
<keyword evidence="1" id="KW-0732">Signal</keyword>
<comment type="caution">
    <text evidence="2">The sequence shown here is derived from an EMBL/GenBank/DDBJ whole genome shotgun (WGS) entry which is preliminary data.</text>
</comment>
<name>A0AA39KYA5_9HYME</name>
<reference evidence="2" key="1">
    <citation type="journal article" date="2023" name="bioRxiv">
        <title>Scaffold-level genome assemblies of two parasitoid biocontrol wasps reveal the parthenogenesis mechanism and an associated novel virus.</title>
        <authorList>
            <person name="Inwood S."/>
            <person name="Skelly J."/>
            <person name="Guhlin J."/>
            <person name="Harrop T."/>
            <person name="Goldson S."/>
            <person name="Dearden P."/>
        </authorList>
    </citation>
    <scope>NUCLEOTIDE SEQUENCE</scope>
    <source>
        <strain evidence="2">Irish</strain>
        <tissue evidence="2">Whole body</tissue>
    </source>
</reference>
<proteinExistence type="predicted"/>
<evidence type="ECO:0000313" key="2">
    <source>
        <dbReference type="EMBL" id="KAK0178121.1"/>
    </source>
</evidence>
<dbReference type="EMBL" id="JAQQBS010000001">
    <property type="protein sequence ID" value="KAK0178121.1"/>
    <property type="molecule type" value="Genomic_DNA"/>
</dbReference>
<evidence type="ECO:0000256" key="1">
    <source>
        <dbReference type="SAM" id="SignalP"/>
    </source>
</evidence>
<organism evidence="2 3">
    <name type="scientific">Microctonus aethiopoides</name>
    <dbReference type="NCBI Taxonomy" id="144406"/>
    <lineage>
        <taxon>Eukaryota</taxon>
        <taxon>Metazoa</taxon>
        <taxon>Ecdysozoa</taxon>
        <taxon>Arthropoda</taxon>
        <taxon>Hexapoda</taxon>
        <taxon>Insecta</taxon>
        <taxon>Pterygota</taxon>
        <taxon>Neoptera</taxon>
        <taxon>Endopterygota</taxon>
        <taxon>Hymenoptera</taxon>
        <taxon>Apocrita</taxon>
        <taxon>Ichneumonoidea</taxon>
        <taxon>Braconidae</taxon>
        <taxon>Euphorinae</taxon>
        <taxon>Microctonus</taxon>
    </lineage>
</organism>
<reference evidence="2" key="2">
    <citation type="submission" date="2023-03" db="EMBL/GenBank/DDBJ databases">
        <authorList>
            <person name="Inwood S.N."/>
            <person name="Skelly J.G."/>
            <person name="Guhlin J."/>
            <person name="Harrop T.W.R."/>
            <person name="Goldson S.G."/>
            <person name="Dearden P.K."/>
        </authorList>
    </citation>
    <scope>NUCLEOTIDE SEQUENCE</scope>
    <source>
        <strain evidence="2">Irish</strain>
        <tissue evidence="2">Whole body</tissue>
    </source>
</reference>
<accession>A0AA39KYA5</accession>
<protein>
    <recommendedName>
        <fullName evidence="4">Kielin/chordin-like protein</fullName>
    </recommendedName>
</protein>
<feature type="chain" id="PRO_5041427235" description="Kielin/chordin-like protein" evidence="1">
    <location>
        <begin position="23"/>
        <end position="309"/>
    </location>
</feature>
<evidence type="ECO:0008006" key="4">
    <source>
        <dbReference type="Google" id="ProtNLM"/>
    </source>
</evidence>